<dbReference type="PANTHER" id="PTHR47822:SF2">
    <property type="entry name" value="F-BOX AND WD-40 DOMAIN PROTEIN 7"/>
    <property type="match status" value="1"/>
</dbReference>
<dbReference type="AlphaFoldDB" id="A0A8S1N243"/>
<keyword evidence="3" id="KW-1185">Reference proteome</keyword>
<dbReference type="OMA" id="WDQNIVI"/>
<accession>A0A8S1N243</accession>
<evidence type="ECO:0000313" key="3">
    <source>
        <dbReference type="Proteomes" id="UP000688137"/>
    </source>
</evidence>
<evidence type="ECO:0000313" key="2">
    <source>
        <dbReference type="EMBL" id="CAD8086670.1"/>
    </source>
</evidence>
<proteinExistence type="predicted"/>
<protein>
    <submittedName>
        <fullName evidence="2">Uncharacterized protein</fullName>
    </submittedName>
</protein>
<keyword evidence="1" id="KW-0853">WD repeat</keyword>
<dbReference type="InterPro" id="IPR019775">
    <property type="entry name" value="WD40_repeat_CS"/>
</dbReference>
<organism evidence="2 3">
    <name type="scientific">Paramecium primaurelia</name>
    <dbReference type="NCBI Taxonomy" id="5886"/>
    <lineage>
        <taxon>Eukaryota</taxon>
        <taxon>Sar</taxon>
        <taxon>Alveolata</taxon>
        <taxon>Ciliophora</taxon>
        <taxon>Intramacronucleata</taxon>
        <taxon>Oligohymenophorea</taxon>
        <taxon>Peniculida</taxon>
        <taxon>Parameciidae</taxon>
        <taxon>Paramecium</taxon>
    </lineage>
</organism>
<dbReference type="PROSITE" id="PS50294">
    <property type="entry name" value="WD_REPEATS_REGION"/>
    <property type="match status" value="1"/>
</dbReference>
<dbReference type="InterPro" id="IPR001680">
    <property type="entry name" value="WD40_rpt"/>
</dbReference>
<dbReference type="EMBL" id="CAJJDM010000080">
    <property type="protein sequence ID" value="CAD8086670.1"/>
    <property type="molecule type" value="Genomic_DNA"/>
</dbReference>
<dbReference type="PANTHER" id="PTHR47822">
    <property type="entry name" value="CARBOHYDRATE BINDING DOMAIN CONTAINING PROTEIN"/>
    <property type="match status" value="1"/>
</dbReference>
<reference evidence="2" key="1">
    <citation type="submission" date="2021-01" db="EMBL/GenBank/DDBJ databases">
        <authorList>
            <consortium name="Genoscope - CEA"/>
            <person name="William W."/>
        </authorList>
    </citation>
    <scope>NUCLEOTIDE SEQUENCE</scope>
</reference>
<gene>
    <name evidence="2" type="ORF">PPRIM_AZ9-3.1.T0770037</name>
</gene>
<dbReference type="PROSITE" id="PS50082">
    <property type="entry name" value="WD_REPEATS_2"/>
    <property type="match status" value="1"/>
</dbReference>
<evidence type="ECO:0000256" key="1">
    <source>
        <dbReference type="PROSITE-ProRule" id="PRU00221"/>
    </source>
</evidence>
<feature type="repeat" description="WD" evidence="1">
    <location>
        <begin position="179"/>
        <end position="214"/>
    </location>
</feature>
<dbReference type="PROSITE" id="PS00678">
    <property type="entry name" value="WD_REPEATS_1"/>
    <property type="match status" value="1"/>
</dbReference>
<comment type="caution">
    <text evidence="2">The sequence shown here is derived from an EMBL/GenBank/DDBJ whole genome shotgun (WGS) entry which is preliminary data.</text>
</comment>
<sequence length="355" mass="39908">MDYNRNDIITQELKAKFDLDVQIKDPQSRLFLKGYFKSDSEIHSSRFDKDDIMLALGCSNGLVCVYDLTRSEKTAFYTYLSSKSNMKLPCTSLRWFSSEKSTKMRQVLISANTDGTIMYKNVRTDSTIYQFKEEDDNEVYCIDALKNQLATCGKDCKVRVYDIEAQTLQATLEAIQWVQPGHNNRLFSVKIVPYDKNLVISGGWDQNIVIWDLRQKSQAGCIVGPKIAGDAIDIREGTILTGANRMSEQLQIWDLGTMKLIENIKWDEKVDAAGAFIYGSQFGKGRGYCVGGVAHGTNEFKMFDRIKGSYKEAMQLGGFKKGLYTMDFANTSNKCVIGGGDGICLMLAIVPNKDQ</sequence>
<dbReference type="SMART" id="SM00320">
    <property type="entry name" value="WD40"/>
    <property type="match status" value="4"/>
</dbReference>
<dbReference type="Proteomes" id="UP000688137">
    <property type="component" value="Unassembled WGS sequence"/>
</dbReference>
<dbReference type="Pfam" id="PF00400">
    <property type="entry name" value="WD40"/>
    <property type="match status" value="2"/>
</dbReference>
<name>A0A8S1N243_PARPR</name>